<dbReference type="EMBL" id="PGCK01000002">
    <property type="protein sequence ID" value="MCD1294152.1"/>
    <property type="molecule type" value="Genomic_DNA"/>
</dbReference>
<evidence type="ECO:0000313" key="2">
    <source>
        <dbReference type="EMBL" id="MCD1294152.1"/>
    </source>
</evidence>
<dbReference type="GO" id="GO:0010181">
    <property type="term" value="F:FMN binding"/>
    <property type="evidence" value="ECO:0007669"/>
    <property type="project" value="InterPro"/>
</dbReference>
<proteinExistence type="predicted"/>
<keyword evidence="3" id="KW-1185">Reference proteome</keyword>
<sequence length="150" mass="16236">MAKFVLLYLSMSGNTKAIADAVIDGARSEDVDVIAMDLCDARIEDIVAANAIGIGSPTYDHNMMAPVERLLDRLGKEDVTGKYGVAFGSYGWTGEAPVLIAERMRKIGIKVVDPVIRIQYGPSEKEADGCRLLGKDVALKIKRSKTLIHA</sequence>
<dbReference type="RefSeq" id="WP_230740847.1">
    <property type="nucleotide sequence ID" value="NZ_PGCK01000002.1"/>
</dbReference>
<dbReference type="PROSITE" id="PS50902">
    <property type="entry name" value="FLAVODOXIN_LIKE"/>
    <property type="match status" value="1"/>
</dbReference>
<comment type="caution">
    <text evidence="2">The sequence shown here is derived from an EMBL/GenBank/DDBJ whole genome shotgun (WGS) entry which is preliminary data.</text>
</comment>
<dbReference type="Proteomes" id="UP001320159">
    <property type="component" value="Unassembled WGS sequence"/>
</dbReference>
<dbReference type="InterPro" id="IPR001226">
    <property type="entry name" value="Flavodoxin_CS"/>
</dbReference>
<gene>
    <name evidence="2" type="ORF">CUJ83_03980</name>
</gene>
<dbReference type="Pfam" id="PF00258">
    <property type="entry name" value="Flavodoxin_1"/>
    <property type="match status" value="1"/>
</dbReference>
<organism evidence="2 3">
    <name type="scientific">Methanooceanicella nereidis</name>
    <dbReference type="NCBI Taxonomy" id="2052831"/>
    <lineage>
        <taxon>Archaea</taxon>
        <taxon>Methanobacteriati</taxon>
        <taxon>Methanobacteriota</taxon>
        <taxon>Stenosarchaea group</taxon>
        <taxon>Methanomicrobia</taxon>
        <taxon>Methanocellales</taxon>
        <taxon>Methanocellaceae</taxon>
        <taxon>Methanooceanicella</taxon>
    </lineage>
</organism>
<dbReference type="Gene3D" id="3.40.50.360">
    <property type="match status" value="1"/>
</dbReference>
<reference evidence="2 3" key="1">
    <citation type="submission" date="2017-11" db="EMBL/GenBank/DDBJ databases">
        <title>Isolation and Characterization of Family Methanocellaceae Species from Potential Methane Hydrate Area Offshore Southwestern Taiwan.</title>
        <authorList>
            <person name="Zhang W.-L."/>
            <person name="Chen W.-C."/>
            <person name="Lai M.-C."/>
            <person name="Chen S.-C."/>
        </authorList>
    </citation>
    <scope>NUCLEOTIDE SEQUENCE [LARGE SCALE GENOMIC DNA]</scope>
    <source>
        <strain evidence="2 3">CWC-04</strain>
    </source>
</reference>
<dbReference type="PANTHER" id="PTHR43717">
    <property type="entry name" value="ANAEROBIC NITRIC OXIDE REDUCTASE FLAVORUBREDOXIN"/>
    <property type="match status" value="1"/>
</dbReference>
<dbReference type="AlphaFoldDB" id="A0AAP2RDD4"/>
<evidence type="ECO:0000313" key="3">
    <source>
        <dbReference type="Proteomes" id="UP001320159"/>
    </source>
</evidence>
<dbReference type="SUPFAM" id="SSF52218">
    <property type="entry name" value="Flavoproteins"/>
    <property type="match status" value="1"/>
</dbReference>
<dbReference type="GO" id="GO:0009055">
    <property type="term" value="F:electron transfer activity"/>
    <property type="evidence" value="ECO:0007669"/>
    <property type="project" value="InterPro"/>
</dbReference>
<protein>
    <submittedName>
        <fullName evidence="2">FprA family A-type flavoprotein</fullName>
    </submittedName>
</protein>
<dbReference type="InterPro" id="IPR029039">
    <property type="entry name" value="Flavoprotein-like_sf"/>
</dbReference>
<accession>A0AAP2RDD4</accession>
<dbReference type="PROSITE" id="PS00201">
    <property type="entry name" value="FLAVODOXIN"/>
    <property type="match status" value="1"/>
</dbReference>
<feature type="domain" description="Flavodoxin-like" evidence="1">
    <location>
        <begin position="4"/>
        <end position="138"/>
    </location>
</feature>
<dbReference type="PANTHER" id="PTHR43717:SF1">
    <property type="entry name" value="ANAEROBIC NITRIC OXIDE REDUCTASE FLAVORUBREDOXIN"/>
    <property type="match status" value="1"/>
</dbReference>
<evidence type="ECO:0000259" key="1">
    <source>
        <dbReference type="PROSITE" id="PS50902"/>
    </source>
</evidence>
<name>A0AAP2RDD4_9EURY</name>
<dbReference type="InterPro" id="IPR008254">
    <property type="entry name" value="Flavodoxin/NO_synth"/>
</dbReference>